<accession>F7W9C5</accession>
<protein>
    <submittedName>
        <fullName evidence="2">WGS project CABT00000000 data, contig 2.51</fullName>
    </submittedName>
</protein>
<gene>
    <name evidence="2" type="ORF">SMAC_08425</name>
</gene>
<feature type="region of interest" description="Disordered" evidence="1">
    <location>
        <begin position="115"/>
        <end position="140"/>
    </location>
</feature>
<dbReference type="OrthoDB" id="10330095at2759"/>
<feature type="region of interest" description="Disordered" evidence="1">
    <location>
        <begin position="158"/>
        <end position="313"/>
    </location>
</feature>
<evidence type="ECO:0000313" key="3">
    <source>
        <dbReference type="Proteomes" id="UP000001881"/>
    </source>
</evidence>
<name>F7W9C5_SORMK</name>
<proteinExistence type="predicted"/>
<dbReference type="eggNOG" id="ENOG502RK9C">
    <property type="taxonomic scope" value="Eukaryota"/>
</dbReference>
<organism evidence="2 3">
    <name type="scientific">Sordaria macrospora (strain ATCC MYA-333 / DSM 997 / K(L3346) / K-hell)</name>
    <dbReference type="NCBI Taxonomy" id="771870"/>
    <lineage>
        <taxon>Eukaryota</taxon>
        <taxon>Fungi</taxon>
        <taxon>Dikarya</taxon>
        <taxon>Ascomycota</taxon>
        <taxon>Pezizomycotina</taxon>
        <taxon>Sordariomycetes</taxon>
        <taxon>Sordariomycetidae</taxon>
        <taxon>Sordariales</taxon>
        <taxon>Sordariaceae</taxon>
        <taxon>Sordaria</taxon>
    </lineage>
</organism>
<dbReference type="Proteomes" id="UP000001881">
    <property type="component" value="Unassembled WGS sequence"/>
</dbReference>
<keyword evidence="3" id="KW-1185">Reference proteome</keyword>
<feature type="compositionally biased region" description="Polar residues" evidence="1">
    <location>
        <begin position="1"/>
        <end position="13"/>
    </location>
</feature>
<evidence type="ECO:0000313" key="2">
    <source>
        <dbReference type="EMBL" id="CCC13916.1"/>
    </source>
</evidence>
<feature type="compositionally biased region" description="Polar residues" evidence="1">
    <location>
        <begin position="191"/>
        <end position="213"/>
    </location>
</feature>
<dbReference type="GeneID" id="10804880"/>
<comment type="caution">
    <text evidence="2">The sequence shown here is derived from an EMBL/GenBank/DDBJ whole genome shotgun (WGS) entry which is preliminary data.</text>
</comment>
<dbReference type="HOGENOM" id="CLU_630319_0_0_1"/>
<feature type="compositionally biased region" description="Polar residues" evidence="1">
    <location>
        <begin position="20"/>
        <end position="40"/>
    </location>
</feature>
<evidence type="ECO:0000256" key="1">
    <source>
        <dbReference type="SAM" id="MobiDB-lite"/>
    </source>
</evidence>
<feature type="compositionally biased region" description="Polar residues" evidence="1">
    <location>
        <begin position="256"/>
        <end position="302"/>
    </location>
</feature>
<feature type="region of interest" description="Disordered" evidence="1">
    <location>
        <begin position="1"/>
        <end position="40"/>
    </location>
</feature>
<dbReference type="AlphaFoldDB" id="F7W9C5"/>
<dbReference type="VEuPathDB" id="FungiDB:SMAC_08425"/>
<dbReference type="KEGG" id="smp:10804880"/>
<feature type="compositionally biased region" description="Polar residues" evidence="1">
    <location>
        <begin position="236"/>
        <end position="248"/>
    </location>
</feature>
<reference evidence="2 3" key="1">
    <citation type="journal article" date="2010" name="PLoS Genet.">
        <title>De novo assembly of a 40 Mb eukaryotic genome from short sequence reads: Sordaria macrospora, a model organism for fungal morphogenesis.</title>
        <authorList>
            <person name="Nowrousian M."/>
            <person name="Stajich J."/>
            <person name="Chu M."/>
            <person name="Engh I."/>
            <person name="Espagne E."/>
            <person name="Halliday K."/>
            <person name="Kamerewerd J."/>
            <person name="Kempken F."/>
            <person name="Knab B."/>
            <person name="Kuo H.C."/>
            <person name="Osiewacz H.D."/>
            <person name="Poeggeler S."/>
            <person name="Read N."/>
            <person name="Seiler S."/>
            <person name="Smith K."/>
            <person name="Zickler D."/>
            <person name="Kueck U."/>
            <person name="Freitag M."/>
        </authorList>
    </citation>
    <scope>NUCLEOTIDE SEQUENCE [LARGE SCALE GENOMIC DNA]</scope>
    <source>
        <strain evidence="3">ATCC MYA-333 / DSM 997 / K(L3346) / K-hell</strain>
        <tissue evidence="2">Mycelium</tissue>
    </source>
</reference>
<feature type="compositionally biased region" description="Low complexity" evidence="1">
    <location>
        <begin position="214"/>
        <end position="230"/>
    </location>
</feature>
<dbReference type="EMBL" id="CABT02000051">
    <property type="protein sequence ID" value="CCC13916.1"/>
    <property type="molecule type" value="Genomic_DNA"/>
</dbReference>
<sequence>MSCQSPSNDSITSAEEDDSSTYCPTTTQQTIMNRLSPSNQKVFMTSAEEDDPSSETLTFTVVEQYVEPEDDPTTMTTQQMFSAHRIQQPQYPFGQYPTMAPQRGEVLRLSQEKGKKEVVGEVEDENEPVSVTNEPIAGNPVTQAAITKDESSVVVILPSTEPRLPSPSNQTAITKDDKVEVIITVTELPGTDSSSPADPSNQTLSGHGDNNINPQPELLEPQETQQQEYQAPPPNSTSHPQGENNRNPPQVPVETQPGQQQYQVAAPLNPTSTAGQGQEGYNTTTNLPPQGARQNGYQNGYHQQAPPPAPRPKLAQLAYHDKMPGWTYHDPSPAWSFTHQPGGFLHYDPHPTWSYCDPYTGVVTGYWPGPRLAYHSASQRWWVFDDSPMVHAWVPCSYEQFELYLHPPMHWPHVCPGNAPDWTLYRTWPGPVFSL</sequence>
<dbReference type="InParanoid" id="F7W9C5"/>